<accession>A0AAI8YJT6</accession>
<dbReference type="SMART" id="SM00355">
    <property type="entry name" value="ZnF_C2H2"/>
    <property type="match status" value="2"/>
</dbReference>
<evidence type="ECO:0000259" key="2">
    <source>
        <dbReference type="SMART" id="SM00355"/>
    </source>
</evidence>
<sequence length="545" mass="61547">MSVGHHKRVEILGDEASGFHYVCPFCGVSNQYHREGSVYGHIIDHHPEYRESPQLLDDVNRHYEPMNLRCPQNNCPYAAHGNRNLQGHIKRQHLLRAQDVASRSSKAASEPELKKKATNRVARPEGMSALGTQDASVAAPPNTRSALQDEVKGGNGSAPWVTSVRSHDHESSDADDYDDDDDDDNGDADDDGEDDGDDNAGTESVGQAKEENETAITDHRTIAPLHELPKQDGPKPVLPGRTKIRCAICAEKRPNAAPVERSLTWLHLHVFSEHREMYAAWRKDNSQPKPRFYPRNVKRHILVYHDQEVLEEWLSRFEGKPPGDPAPLLSVTQHLQLRQFFETRVSRHAAKRGMKMPMDTCDEIVQVSRDVCQELLDHSCGTMSLDERVQITAGLLRFWTRTAAAAILERDDSWEAEYTAAMDKFWKHIEIDYEFTEGEALLRNEVPLPPNDWAHTDMFLLGMAYTKGLGLGEMKSRLFRHISEHRVANIGAFLYAAIDDINRRLSKDQLADLMEHGGNVGEIQNVPTGMAFPPCKPSERQEERL</sequence>
<comment type="caution">
    <text evidence="3">The sequence shown here is derived from an EMBL/GenBank/DDBJ whole genome shotgun (WGS) entry which is preliminary data.</text>
</comment>
<dbReference type="EMBL" id="CAUWAG010000010">
    <property type="protein sequence ID" value="CAJ2507233.1"/>
    <property type="molecule type" value="Genomic_DNA"/>
</dbReference>
<feature type="domain" description="C2H2-type" evidence="2">
    <location>
        <begin position="68"/>
        <end position="93"/>
    </location>
</feature>
<organism evidence="3 4">
    <name type="scientific">Anthostomella pinea</name>
    <dbReference type="NCBI Taxonomy" id="933095"/>
    <lineage>
        <taxon>Eukaryota</taxon>
        <taxon>Fungi</taxon>
        <taxon>Dikarya</taxon>
        <taxon>Ascomycota</taxon>
        <taxon>Pezizomycotina</taxon>
        <taxon>Sordariomycetes</taxon>
        <taxon>Xylariomycetidae</taxon>
        <taxon>Xylariales</taxon>
        <taxon>Xylariaceae</taxon>
        <taxon>Anthostomella</taxon>
    </lineage>
</organism>
<evidence type="ECO:0000313" key="4">
    <source>
        <dbReference type="Proteomes" id="UP001295740"/>
    </source>
</evidence>
<dbReference type="Proteomes" id="UP001295740">
    <property type="component" value="Unassembled WGS sequence"/>
</dbReference>
<protein>
    <submittedName>
        <fullName evidence="3">Uu.00g084190.m01.CDS01</fullName>
    </submittedName>
</protein>
<proteinExistence type="predicted"/>
<gene>
    <name evidence="3" type="ORF">KHLLAP_LOCUS7701</name>
</gene>
<feature type="region of interest" description="Disordered" evidence="1">
    <location>
        <begin position="525"/>
        <end position="545"/>
    </location>
</feature>
<feature type="compositionally biased region" description="Basic and acidic residues" evidence="1">
    <location>
        <begin position="208"/>
        <end position="233"/>
    </location>
</feature>
<name>A0AAI8YJT6_9PEZI</name>
<dbReference type="InterPro" id="IPR013087">
    <property type="entry name" value="Znf_C2H2_type"/>
</dbReference>
<evidence type="ECO:0000313" key="3">
    <source>
        <dbReference type="EMBL" id="CAJ2507233.1"/>
    </source>
</evidence>
<feature type="domain" description="C2H2-type" evidence="2">
    <location>
        <begin position="21"/>
        <end position="46"/>
    </location>
</feature>
<keyword evidence="4" id="KW-1185">Reference proteome</keyword>
<dbReference type="AlphaFoldDB" id="A0AAI8YJT6"/>
<feature type="compositionally biased region" description="Acidic residues" evidence="1">
    <location>
        <begin position="173"/>
        <end position="200"/>
    </location>
</feature>
<feature type="region of interest" description="Disordered" evidence="1">
    <location>
        <begin position="98"/>
        <end position="239"/>
    </location>
</feature>
<reference evidence="3" key="1">
    <citation type="submission" date="2023-10" db="EMBL/GenBank/DDBJ databases">
        <authorList>
            <person name="Hackl T."/>
        </authorList>
    </citation>
    <scope>NUCLEOTIDE SEQUENCE</scope>
</reference>
<evidence type="ECO:0000256" key="1">
    <source>
        <dbReference type="SAM" id="MobiDB-lite"/>
    </source>
</evidence>